<dbReference type="FunFam" id="3.30.420.10:FF:000076">
    <property type="entry name" value="RBR-type E3 ubiquitin transferase"/>
    <property type="match status" value="1"/>
</dbReference>
<dbReference type="InterPro" id="IPR037056">
    <property type="entry name" value="RNase_H1_N_sf"/>
</dbReference>
<dbReference type="EMBL" id="JANAVB010032618">
    <property type="protein sequence ID" value="KAJ6810072.1"/>
    <property type="molecule type" value="Genomic_DNA"/>
</dbReference>
<dbReference type="Gene3D" id="3.40.970.10">
    <property type="entry name" value="Ribonuclease H1, N-terminal domain"/>
    <property type="match status" value="1"/>
</dbReference>
<feature type="domain" description="RNase H type-1" evidence="1">
    <location>
        <begin position="118"/>
        <end position="249"/>
    </location>
</feature>
<dbReference type="PROSITE" id="PS50879">
    <property type="entry name" value="RNASE_H_1"/>
    <property type="match status" value="1"/>
</dbReference>
<dbReference type="SUPFAM" id="SSF53098">
    <property type="entry name" value="Ribonuclease H-like"/>
    <property type="match status" value="1"/>
</dbReference>
<dbReference type="InterPro" id="IPR036397">
    <property type="entry name" value="RNaseH_sf"/>
</dbReference>
<dbReference type="Proteomes" id="UP001140949">
    <property type="component" value="Unassembled WGS sequence"/>
</dbReference>
<accession>A0AAX6F0Z4</accession>
<dbReference type="GO" id="GO:0004523">
    <property type="term" value="F:RNA-DNA hybrid ribonuclease activity"/>
    <property type="evidence" value="ECO:0007669"/>
    <property type="project" value="InterPro"/>
</dbReference>
<dbReference type="PANTHER" id="PTHR46387">
    <property type="entry name" value="POLYNUCLEOTIDYL TRANSFERASE, RIBONUCLEASE H-LIKE SUPERFAMILY PROTEIN"/>
    <property type="match status" value="1"/>
</dbReference>
<dbReference type="AlphaFoldDB" id="A0AAX6F0Z4"/>
<comment type="caution">
    <text evidence="2">The sequence shown here is derived from an EMBL/GenBank/DDBJ whole genome shotgun (WGS) entry which is preliminary data.</text>
</comment>
<organism evidence="2 4">
    <name type="scientific">Iris pallida</name>
    <name type="common">Sweet iris</name>
    <dbReference type="NCBI Taxonomy" id="29817"/>
    <lineage>
        <taxon>Eukaryota</taxon>
        <taxon>Viridiplantae</taxon>
        <taxon>Streptophyta</taxon>
        <taxon>Embryophyta</taxon>
        <taxon>Tracheophyta</taxon>
        <taxon>Spermatophyta</taxon>
        <taxon>Magnoliopsida</taxon>
        <taxon>Liliopsida</taxon>
        <taxon>Asparagales</taxon>
        <taxon>Iridaceae</taxon>
        <taxon>Iridoideae</taxon>
        <taxon>Irideae</taxon>
        <taxon>Iris</taxon>
    </lineage>
</organism>
<reference evidence="2" key="1">
    <citation type="journal article" date="2023" name="GigaByte">
        <title>Genome assembly of the bearded iris, Iris pallida Lam.</title>
        <authorList>
            <person name="Bruccoleri R.E."/>
            <person name="Oakeley E.J."/>
            <person name="Faust A.M.E."/>
            <person name="Altorfer M."/>
            <person name="Dessus-Babus S."/>
            <person name="Burckhardt D."/>
            <person name="Oertli M."/>
            <person name="Naumann U."/>
            <person name="Petersen F."/>
            <person name="Wong J."/>
        </authorList>
    </citation>
    <scope>NUCLEOTIDE SEQUENCE</scope>
    <source>
        <strain evidence="2">GSM-AAB239-AS_SAM_17_03QT</strain>
    </source>
</reference>
<evidence type="ECO:0000259" key="1">
    <source>
        <dbReference type="PROSITE" id="PS50879"/>
    </source>
</evidence>
<dbReference type="Pfam" id="PF13456">
    <property type="entry name" value="RVT_3"/>
    <property type="match status" value="1"/>
</dbReference>
<sequence length="260" mass="28431">MEREGNAFYVVRKGNMVAIYKSLSDCQAQVSPSVCGPAVSVYKGYSLRRDREQYLASVGLKNASYVINEADVHNGLFGDLVPCPFQEILGSTSISTEDAKGGLRLGYSTEEAQPVSYKHVSCIIEFDGASKGNPGKAGAGAILKTEDGQLICRLREGLGVVTNNVAEYRGLILGLKHALKKGFKLVRAVGDSQLVCMQVQGIWQTKHQNMIELCKQAKELKDKFVSFQIIHVRRELNSQADAQANLAINLQNGEVHEERG</sequence>
<proteinExistence type="predicted"/>
<evidence type="ECO:0000313" key="3">
    <source>
        <dbReference type="EMBL" id="KAJ6851990.1"/>
    </source>
</evidence>
<dbReference type="Pfam" id="PF01693">
    <property type="entry name" value="Cauli_VI"/>
    <property type="match status" value="1"/>
</dbReference>
<dbReference type="CDD" id="cd09279">
    <property type="entry name" value="RNase_HI_like"/>
    <property type="match status" value="1"/>
</dbReference>
<dbReference type="PANTHER" id="PTHR46387:SF2">
    <property type="entry name" value="RIBONUCLEASE HI"/>
    <property type="match status" value="1"/>
</dbReference>
<evidence type="ECO:0000313" key="2">
    <source>
        <dbReference type="EMBL" id="KAJ6810072.1"/>
    </source>
</evidence>
<reference evidence="2" key="2">
    <citation type="submission" date="2023-04" db="EMBL/GenBank/DDBJ databases">
        <authorList>
            <person name="Bruccoleri R.E."/>
            <person name="Oakeley E.J."/>
            <person name="Faust A.-M."/>
            <person name="Dessus-Babus S."/>
            <person name="Altorfer M."/>
            <person name="Burckhardt D."/>
            <person name="Oertli M."/>
            <person name="Naumann U."/>
            <person name="Petersen F."/>
            <person name="Wong J."/>
        </authorList>
    </citation>
    <scope>NUCLEOTIDE SEQUENCE</scope>
    <source>
        <strain evidence="2">GSM-AAB239-AS_SAM_17_03QT</strain>
        <tissue evidence="2">Leaf</tissue>
    </source>
</reference>
<dbReference type="Gene3D" id="3.30.420.10">
    <property type="entry name" value="Ribonuclease H-like superfamily/Ribonuclease H"/>
    <property type="match status" value="1"/>
</dbReference>
<dbReference type="InterPro" id="IPR002156">
    <property type="entry name" value="RNaseH_domain"/>
</dbReference>
<protein>
    <recommendedName>
        <fullName evidence="1">RNase H type-1 domain-containing protein</fullName>
    </recommendedName>
</protein>
<dbReference type="InterPro" id="IPR012337">
    <property type="entry name" value="RNaseH-like_sf"/>
</dbReference>
<dbReference type="EMBL" id="JANAVB010001997">
    <property type="protein sequence ID" value="KAJ6851990.1"/>
    <property type="molecule type" value="Genomic_DNA"/>
</dbReference>
<dbReference type="InterPro" id="IPR011320">
    <property type="entry name" value="RNase_H1_N"/>
</dbReference>
<dbReference type="GO" id="GO:0003676">
    <property type="term" value="F:nucleic acid binding"/>
    <property type="evidence" value="ECO:0007669"/>
    <property type="project" value="InterPro"/>
</dbReference>
<gene>
    <name evidence="2" type="ORF">M6B38_157625</name>
    <name evidence="3" type="ORF">M6B38_257235</name>
</gene>
<name>A0AAX6F0Z4_IRIPA</name>
<evidence type="ECO:0000313" key="4">
    <source>
        <dbReference type="Proteomes" id="UP001140949"/>
    </source>
</evidence>
<keyword evidence="4" id="KW-1185">Reference proteome</keyword>